<dbReference type="InterPro" id="IPR031402">
    <property type="entry name" value="LYRIC"/>
</dbReference>
<organism evidence="5 6">
    <name type="scientific">Paramormyrops kingsleyae</name>
    <dbReference type="NCBI Taxonomy" id="1676925"/>
    <lineage>
        <taxon>Eukaryota</taxon>
        <taxon>Metazoa</taxon>
        <taxon>Chordata</taxon>
        <taxon>Craniata</taxon>
        <taxon>Vertebrata</taxon>
        <taxon>Euteleostomi</taxon>
        <taxon>Actinopterygii</taxon>
        <taxon>Neopterygii</taxon>
        <taxon>Teleostei</taxon>
        <taxon>Osteoglossocephala</taxon>
        <taxon>Osteoglossomorpha</taxon>
        <taxon>Osteoglossiformes</taxon>
        <taxon>Mormyridae</taxon>
        <taxon>Paramormyrops</taxon>
    </lineage>
</organism>
<feature type="compositionally biased region" description="Basic residues" evidence="3">
    <location>
        <begin position="271"/>
        <end position="281"/>
    </location>
</feature>
<dbReference type="AlphaFoldDB" id="A0A3B3T5E8"/>
<dbReference type="GO" id="GO:0043123">
    <property type="term" value="P:positive regulation of canonical NF-kappaB signal transduction"/>
    <property type="evidence" value="ECO:0007669"/>
    <property type="project" value="InterPro"/>
</dbReference>
<dbReference type="GO" id="GO:0006357">
    <property type="term" value="P:regulation of transcription by RNA polymerase II"/>
    <property type="evidence" value="ECO:0007669"/>
    <property type="project" value="TreeGrafter"/>
</dbReference>
<dbReference type="Pfam" id="PF15686">
    <property type="entry name" value="LYRIC"/>
    <property type="match status" value="1"/>
</dbReference>
<dbReference type="Proteomes" id="UP000261540">
    <property type="component" value="Unplaced"/>
</dbReference>
<feature type="region of interest" description="Disordered" evidence="3">
    <location>
        <begin position="256"/>
        <end position="294"/>
    </location>
</feature>
<dbReference type="InterPro" id="IPR052305">
    <property type="entry name" value="TransReg_TumorExp"/>
</dbReference>
<keyword evidence="2" id="KW-0539">Nucleus</keyword>
<sequence length="330" mass="35578">MAACWQDVATEWGEVVSDHVRELLSSGLGLLRSRLGVDLGLKPELYPTWAILVAALAGPLALALLWAAVCGAVFGAKRRPGGTGVEASPDNTKVLAAKAVKTDEQQKKRSRKKPKPQPNGRTVTELQEEVKDAEENLKVTVEVKTEKAKKKNKKQKAEVNQTKSASTHDGKEPDEGAWETKISNREKRQQRRKDKTASDDSGSPGGVEPATSISVEPLKTTVAAAPVVQKKNKGMVPIVLTCHSFWALVSVLQGSDDEKEKEDSAAAGSGKSKKKKKKKKKQGEETGTAALVSTLASTSHGTEAGPWALVIRLDRGTVLAEFKHCYLPYL</sequence>
<reference evidence="5" key="1">
    <citation type="submission" date="2025-08" db="UniProtKB">
        <authorList>
            <consortium name="Ensembl"/>
        </authorList>
    </citation>
    <scope>IDENTIFICATION</scope>
</reference>
<evidence type="ECO:0000256" key="1">
    <source>
        <dbReference type="ARBA" id="ARBA00004123"/>
    </source>
</evidence>
<evidence type="ECO:0000313" key="6">
    <source>
        <dbReference type="Proteomes" id="UP000261540"/>
    </source>
</evidence>
<dbReference type="PANTHER" id="PTHR23251:SF0">
    <property type="entry name" value="PROTEIN LYRIC"/>
    <property type="match status" value="1"/>
</dbReference>
<dbReference type="GO" id="GO:0045766">
    <property type="term" value="P:positive regulation of angiogenesis"/>
    <property type="evidence" value="ECO:0007669"/>
    <property type="project" value="InterPro"/>
</dbReference>
<dbReference type="GO" id="GO:0005634">
    <property type="term" value="C:nucleus"/>
    <property type="evidence" value="ECO:0007669"/>
    <property type="project" value="UniProtKB-SubCell"/>
</dbReference>
<evidence type="ECO:0000256" key="2">
    <source>
        <dbReference type="ARBA" id="ARBA00023242"/>
    </source>
</evidence>
<evidence type="ECO:0008006" key="7">
    <source>
        <dbReference type="Google" id="ProtNLM"/>
    </source>
</evidence>
<dbReference type="GO" id="GO:0043066">
    <property type="term" value="P:negative regulation of apoptotic process"/>
    <property type="evidence" value="ECO:0007669"/>
    <property type="project" value="InterPro"/>
</dbReference>
<feature type="region of interest" description="Disordered" evidence="3">
    <location>
        <begin position="145"/>
        <end position="214"/>
    </location>
</feature>
<dbReference type="STRING" id="1676925.ENSPKIP00000038377"/>
<dbReference type="GO" id="GO:0003712">
    <property type="term" value="F:transcription coregulator activity"/>
    <property type="evidence" value="ECO:0007669"/>
    <property type="project" value="TreeGrafter"/>
</dbReference>
<dbReference type="Ensembl" id="ENSPKIT00000019367.1">
    <property type="protein sequence ID" value="ENSPKIP00000038377.1"/>
    <property type="gene ID" value="ENSPKIG00000016174.1"/>
</dbReference>
<protein>
    <recommendedName>
        <fullName evidence="7">Metadherin a</fullName>
    </recommendedName>
</protein>
<evidence type="ECO:0000313" key="5">
    <source>
        <dbReference type="Ensembl" id="ENSPKIP00000038377.1"/>
    </source>
</evidence>
<feature type="transmembrane region" description="Helical" evidence="4">
    <location>
        <begin position="49"/>
        <end position="74"/>
    </location>
</feature>
<keyword evidence="6" id="KW-1185">Reference proteome</keyword>
<evidence type="ECO:0000256" key="4">
    <source>
        <dbReference type="SAM" id="Phobius"/>
    </source>
</evidence>
<keyword evidence="4" id="KW-1133">Transmembrane helix</keyword>
<dbReference type="GeneTree" id="ENSGT00940000154181"/>
<keyword evidence="4" id="KW-0812">Transmembrane</keyword>
<proteinExistence type="predicted"/>
<feature type="region of interest" description="Disordered" evidence="3">
    <location>
        <begin position="99"/>
        <end position="129"/>
    </location>
</feature>
<keyword evidence="4" id="KW-0472">Membrane</keyword>
<name>A0A3B3T5E8_9TELE</name>
<reference evidence="5" key="2">
    <citation type="submission" date="2025-09" db="UniProtKB">
        <authorList>
            <consortium name="Ensembl"/>
        </authorList>
    </citation>
    <scope>IDENTIFICATION</scope>
</reference>
<dbReference type="PANTHER" id="PTHR23251">
    <property type="entry name" value="LYSINE-RICH CEACAM1 CO-ISOLATED PROTEIN LYRIC PROTEIN"/>
    <property type="match status" value="1"/>
</dbReference>
<accession>A0A3B3T5E8</accession>
<evidence type="ECO:0000256" key="3">
    <source>
        <dbReference type="SAM" id="MobiDB-lite"/>
    </source>
</evidence>
<comment type="subcellular location">
    <subcellularLocation>
        <location evidence="1">Nucleus</location>
    </subcellularLocation>
</comment>